<evidence type="ECO:0000313" key="3">
    <source>
        <dbReference type="EMBL" id="MFD1400107.1"/>
    </source>
</evidence>
<keyword evidence="4" id="KW-1185">Reference proteome</keyword>
<feature type="transmembrane region" description="Helical" evidence="1">
    <location>
        <begin position="12"/>
        <end position="32"/>
    </location>
</feature>
<proteinExistence type="predicted"/>
<accession>A0ABW4BK89</accession>
<protein>
    <submittedName>
        <fullName evidence="3">DUF3955 domain-containing protein</fullName>
    </submittedName>
</protein>
<keyword evidence="1" id="KW-1133">Transmembrane helix</keyword>
<sequence length="71" mass="7837">MKTTVHRWSLRLGLLLIFAGLVCFVARVFNPAYLDASGMLHEPFYLVILGYAGLFSGAVSLLISFGTRHHA</sequence>
<dbReference type="Proteomes" id="UP001597199">
    <property type="component" value="Unassembled WGS sequence"/>
</dbReference>
<gene>
    <name evidence="3" type="ORF">ACFQ41_12385</name>
</gene>
<keyword evidence="1" id="KW-0812">Transmembrane</keyword>
<evidence type="ECO:0000256" key="1">
    <source>
        <dbReference type="SAM" id="Phobius"/>
    </source>
</evidence>
<dbReference type="RefSeq" id="WP_204118389.1">
    <property type="nucleotide sequence ID" value="NZ_BOLV01000004.1"/>
</dbReference>
<organism evidence="3 4">
    <name type="scientific">Lacticaseibacillus suilingensis</name>
    <dbReference type="NCBI Taxonomy" id="2799577"/>
    <lineage>
        <taxon>Bacteria</taxon>
        <taxon>Bacillati</taxon>
        <taxon>Bacillota</taxon>
        <taxon>Bacilli</taxon>
        <taxon>Lactobacillales</taxon>
        <taxon>Lactobacillaceae</taxon>
        <taxon>Lacticaseibacillus</taxon>
    </lineage>
</organism>
<feature type="transmembrane region" description="Helical" evidence="1">
    <location>
        <begin position="44"/>
        <end position="65"/>
    </location>
</feature>
<feature type="domain" description="DUF3955" evidence="2">
    <location>
        <begin position="10"/>
        <end position="63"/>
    </location>
</feature>
<name>A0ABW4BK89_9LACO</name>
<dbReference type="EMBL" id="JBHTOA010000048">
    <property type="protein sequence ID" value="MFD1400107.1"/>
    <property type="molecule type" value="Genomic_DNA"/>
</dbReference>
<reference evidence="4" key="1">
    <citation type="journal article" date="2019" name="Int. J. Syst. Evol. Microbiol.">
        <title>The Global Catalogue of Microorganisms (GCM) 10K type strain sequencing project: providing services to taxonomists for standard genome sequencing and annotation.</title>
        <authorList>
            <consortium name="The Broad Institute Genomics Platform"/>
            <consortium name="The Broad Institute Genome Sequencing Center for Infectious Disease"/>
            <person name="Wu L."/>
            <person name="Ma J."/>
        </authorList>
    </citation>
    <scope>NUCLEOTIDE SEQUENCE [LARGE SCALE GENOMIC DNA]</scope>
    <source>
        <strain evidence="4">CCM 9110</strain>
    </source>
</reference>
<comment type="caution">
    <text evidence="3">The sequence shown here is derived from an EMBL/GenBank/DDBJ whole genome shotgun (WGS) entry which is preliminary data.</text>
</comment>
<evidence type="ECO:0000313" key="4">
    <source>
        <dbReference type="Proteomes" id="UP001597199"/>
    </source>
</evidence>
<evidence type="ECO:0000259" key="2">
    <source>
        <dbReference type="Pfam" id="PF13127"/>
    </source>
</evidence>
<keyword evidence="1" id="KW-0472">Membrane</keyword>
<dbReference type="Pfam" id="PF13127">
    <property type="entry name" value="DUF3955"/>
    <property type="match status" value="1"/>
</dbReference>
<dbReference type="InterPro" id="IPR025016">
    <property type="entry name" value="DUF3955"/>
</dbReference>